<evidence type="ECO:0000259" key="2">
    <source>
        <dbReference type="SMART" id="SM00642"/>
    </source>
</evidence>
<evidence type="ECO:0000313" key="4">
    <source>
        <dbReference type="Proteomes" id="UP000000343"/>
    </source>
</evidence>
<dbReference type="AlphaFoldDB" id="E8WVB3"/>
<feature type="chain" id="PRO_5003234075" evidence="1">
    <location>
        <begin position="19"/>
        <end position="607"/>
    </location>
</feature>
<dbReference type="EMBL" id="CP002480">
    <property type="protein sequence ID" value="ADW67288.1"/>
    <property type="molecule type" value="Genomic_DNA"/>
</dbReference>
<dbReference type="InterPro" id="IPR015171">
    <property type="entry name" value="Cyc-maltodext_N"/>
</dbReference>
<sequence length="607" mass="66893">MHAFLRLTLLAFALPLAAQQPHIDKVDPPNWFAALPSPMLLIHGTGLSGATFTGAPSTHTVTSPNGHWAILELDTHAIRPGTLHLTAHTSSGTVSFDYMLSPRRTEGISGFSPADVITCIMPDRFADGDPSNDNLPGMPPIDRANPHAYHGGDLKGVIDHLDYLQQLGVTAVWLTPIVANNPAGRDYHGYGATDLYAVDPRLGTLADYQRLTTDLHRRHMKLFFDDVPNHFGPKHPWALDPPLPDLFHGTPADHQEAKYDFNRIMDPHYPESAANLELNGWFANVLPDLNQQNPFVAQYLLQNMIWWIEQTGLDALRIDTFPYVQRTFWQGYLSALQNIYPRLNFVGEVDNGDTNINAYFAGDRKIAGIDTHLTTPFDYPYFFALRNVLIKGESFEALETTFRQDWLYPHPELLVPVLDNHDNARFMSEKGATPELMRIATGITMTVRGTPQIYIGDEILMQGGEDPDNRRDFPGGFPGDPANAFTAAGRTPAQAKLHDFTALLGQLRAHSPALQGGQQQDVLVDKDTFAYVRTPANANSACSSLARGQSLLIAVNRASTPSTLTIPTQATVLEGCSKLSPILGDGTPQSSFTLTLPPFGFAVYRPE</sequence>
<reference evidence="4" key="1">
    <citation type="submission" date="2011-01" db="EMBL/GenBank/DDBJ databases">
        <title>Complete sequence of chromosome of Acidobacterium sp. MP5ACTX9.</title>
        <authorList>
            <consortium name="US DOE Joint Genome Institute"/>
            <person name="Lucas S."/>
            <person name="Copeland A."/>
            <person name="Lapidus A."/>
            <person name="Cheng J.-F."/>
            <person name="Goodwin L."/>
            <person name="Pitluck S."/>
            <person name="Teshima H."/>
            <person name="Detter J.C."/>
            <person name="Han C."/>
            <person name="Tapia R."/>
            <person name="Land M."/>
            <person name="Hauser L."/>
            <person name="Kyrpides N."/>
            <person name="Ivanova N."/>
            <person name="Ovchinnikova G."/>
            <person name="Pagani I."/>
            <person name="Rawat S.R."/>
            <person name="Mannisto M."/>
            <person name="Haggblom M.M."/>
            <person name="Woyke T."/>
        </authorList>
    </citation>
    <scope>NUCLEOTIDE SEQUENCE [LARGE SCALE GENOMIC DNA]</scope>
    <source>
        <strain evidence="4">MP5ACTX9</strain>
    </source>
</reference>
<keyword evidence="1" id="KW-0732">Signal</keyword>
<feature type="domain" description="Glycosyl hydrolase family 13 catalytic" evidence="2">
    <location>
        <begin position="119"/>
        <end position="508"/>
    </location>
</feature>
<gene>
    <name evidence="3" type="ordered locus">AciX9_0214</name>
</gene>
<dbReference type="InterPro" id="IPR017853">
    <property type="entry name" value="GH"/>
</dbReference>
<dbReference type="Gene3D" id="2.60.40.1180">
    <property type="entry name" value="Golgi alpha-mannosidase II"/>
    <property type="match status" value="1"/>
</dbReference>
<accession>E8WVB3</accession>
<evidence type="ECO:0000313" key="3">
    <source>
        <dbReference type="EMBL" id="ADW67288.1"/>
    </source>
</evidence>
<evidence type="ECO:0000256" key="1">
    <source>
        <dbReference type="SAM" id="SignalP"/>
    </source>
</evidence>
<organism evidence="4">
    <name type="scientific">Granulicella tundricola (strain ATCC BAA-1859 / DSM 23138 / MP5ACTX9)</name>
    <dbReference type="NCBI Taxonomy" id="1198114"/>
    <lineage>
        <taxon>Bacteria</taxon>
        <taxon>Pseudomonadati</taxon>
        <taxon>Acidobacteriota</taxon>
        <taxon>Terriglobia</taxon>
        <taxon>Terriglobales</taxon>
        <taxon>Acidobacteriaceae</taxon>
        <taxon>Granulicella</taxon>
    </lineage>
</organism>
<dbReference type="STRING" id="1198114.AciX9_0214"/>
<dbReference type="SUPFAM" id="SSF51445">
    <property type="entry name" value="(Trans)glycosidases"/>
    <property type="match status" value="1"/>
</dbReference>
<feature type="signal peptide" evidence="1">
    <location>
        <begin position="1"/>
        <end position="18"/>
    </location>
</feature>
<dbReference type="Pfam" id="PF09087">
    <property type="entry name" value="Cyc-maltodext_N"/>
    <property type="match status" value="1"/>
</dbReference>
<dbReference type="Pfam" id="PF00128">
    <property type="entry name" value="Alpha-amylase"/>
    <property type="match status" value="1"/>
</dbReference>
<dbReference type="Gene3D" id="3.20.20.80">
    <property type="entry name" value="Glycosidases"/>
    <property type="match status" value="1"/>
</dbReference>
<dbReference type="SMART" id="SM00642">
    <property type="entry name" value="Aamy"/>
    <property type="match status" value="1"/>
</dbReference>
<dbReference type="RefSeq" id="WP_013578616.1">
    <property type="nucleotide sequence ID" value="NC_015064.1"/>
</dbReference>
<keyword evidence="4" id="KW-1185">Reference proteome</keyword>
<dbReference type="PANTHER" id="PTHR10357">
    <property type="entry name" value="ALPHA-AMYLASE FAMILY MEMBER"/>
    <property type="match status" value="1"/>
</dbReference>
<dbReference type="InterPro" id="IPR013780">
    <property type="entry name" value="Glyco_hydro_b"/>
</dbReference>
<dbReference type="InterPro" id="IPR006047">
    <property type="entry name" value="GH13_cat_dom"/>
</dbReference>
<proteinExistence type="predicted"/>
<dbReference type="PaxDb" id="1198114-AciX9_0214"/>
<dbReference type="HOGENOM" id="CLU_006462_7_3_0"/>
<name>E8WVB3_GRATM</name>
<dbReference type="InterPro" id="IPR013783">
    <property type="entry name" value="Ig-like_fold"/>
</dbReference>
<protein>
    <submittedName>
        <fullName evidence="3">Alpha amylase catalytic region</fullName>
    </submittedName>
</protein>
<dbReference type="Proteomes" id="UP000000343">
    <property type="component" value="Chromosome"/>
</dbReference>
<dbReference type="SUPFAM" id="SSF81296">
    <property type="entry name" value="E set domains"/>
    <property type="match status" value="1"/>
</dbReference>
<dbReference type="OrthoDB" id="9805159at2"/>
<dbReference type="GO" id="GO:0005975">
    <property type="term" value="P:carbohydrate metabolic process"/>
    <property type="evidence" value="ECO:0007669"/>
    <property type="project" value="InterPro"/>
</dbReference>
<dbReference type="InterPro" id="IPR014756">
    <property type="entry name" value="Ig_E-set"/>
</dbReference>
<dbReference type="Gene3D" id="2.60.40.10">
    <property type="entry name" value="Immunoglobulins"/>
    <property type="match status" value="1"/>
</dbReference>
<dbReference type="eggNOG" id="COG0366">
    <property type="taxonomic scope" value="Bacteria"/>
</dbReference>
<dbReference type="KEGG" id="acm:AciX9_0214"/>